<evidence type="ECO:0000256" key="1">
    <source>
        <dbReference type="ARBA" id="ARBA00038101"/>
    </source>
</evidence>
<dbReference type="PANTHER" id="PTHR11102:SF160">
    <property type="entry name" value="ERAD-ASSOCIATED E3 UBIQUITIN-PROTEIN LIGASE COMPONENT HRD3"/>
    <property type="match status" value="1"/>
</dbReference>
<feature type="chain" id="PRO_5030733108" evidence="2">
    <location>
        <begin position="28"/>
        <end position="320"/>
    </location>
</feature>
<evidence type="ECO:0000313" key="3">
    <source>
        <dbReference type="EMBL" id="CAE0620243.1"/>
    </source>
</evidence>
<dbReference type="EMBL" id="HBIU01001208">
    <property type="protein sequence ID" value="CAE0620243.1"/>
    <property type="molecule type" value="Transcribed_RNA"/>
</dbReference>
<dbReference type="AlphaFoldDB" id="A0A7S3XIF0"/>
<dbReference type="InterPro" id="IPR050767">
    <property type="entry name" value="Sel1_AlgK"/>
</dbReference>
<comment type="similarity">
    <text evidence="1">Belongs to the sel-1 family.</text>
</comment>
<dbReference type="Gene3D" id="1.25.40.10">
    <property type="entry name" value="Tetratricopeptide repeat domain"/>
    <property type="match status" value="1"/>
</dbReference>
<evidence type="ECO:0000256" key="2">
    <source>
        <dbReference type="SAM" id="SignalP"/>
    </source>
</evidence>
<dbReference type="InterPro" id="IPR006597">
    <property type="entry name" value="Sel1-like"/>
</dbReference>
<sequence>MPFFFFTNFSFAFFFLAGLCLPDAVDAFASLRDVPSLPLMHVIKHNHNTEKSFLRSELEDEKVPQDLQNEILSAASELWKPDGLPNHDLTHENDGRVIEGESKLKDGIPYSGRASHFHQQALGGCPKAQHSYALLLWSGFGGVVQDPGASARWHAAAAVQNHLDGMAVFGGCLRTGKNVNRNVSLGLKLIDYCASIGNPTGVNKKAALLESNQDEKGAVKLYESCYQSGNANALLLMNLGWCIMNRIGVDRKDVERGVELWCKAANMAPDEGSEEAAWYLYEEYKYIDPIAARNWLKLAAELGYQDAVNERAEISNFDKT</sequence>
<proteinExistence type="inferred from homology"/>
<organism evidence="3">
    <name type="scientific">Heterosigma akashiwo</name>
    <name type="common">Chromophytic alga</name>
    <name type="synonym">Heterosigma carterae</name>
    <dbReference type="NCBI Taxonomy" id="2829"/>
    <lineage>
        <taxon>Eukaryota</taxon>
        <taxon>Sar</taxon>
        <taxon>Stramenopiles</taxon>
        <taxon>Ochrophyta</taxon>
        <taxon>Raphidophyceae</taxon>
        <taxon>Chattonellales</taxon>
        <taxon>Chattonellaceae</taxon>
        <taxon>Heterosigma</taxon>
    </lineage>
</organism>
<dbReference type="PANTHER" id="PTHR11102">
    <property type="entry name" value="SEL-1-LIKE PROTEIN"/>
    <property type="match status" value="1"/>
</dbReference>
<reference evidence="3" key="1">
    <citation type="submission" date="2021-01" db="EMBL/GenBank/DDBJ databases">
        <authorList>
            <person name="Corre E."/>
            <person name="Pelletier E."/>
            <person name="Niang G."/>
            <person name="Scheremetjew M."/>
            <person name="Finn R."/>
            <person name="Kale V."/>
            <person name="Holt S."/>
            <person name="Cochrane G."/>
            <person name="Meng A."/>
            <person name="Brown T."/>
            <person name="Cohen L."/>
        </authorList>
    </citation>
    <scope>NUCLEOTIDE SEQUENCE</scope>
    <source>
        <strain evidence="3">CCMP3107</strain>
    </source>
</reference>
<dbReference type="SUPFAM" id="SSF81901">
    <property type="entry name" value="HCP-like"/>
    <property type="match status" value="1"/>
</dbReference>
<feature type="signal peptide" evidence="2">
    <location>
        <begin position="1"/>
        <end position="27"/>
    </location>
</feature>
<dbReference type="Pfam" id="PF08238">
    <property type="entry name" value="Sel1"/>
    <property type="match status" value="3"/>
</dbReference>
<dbReference type="InterPro" id="IPR011990">
    <property type="entry name" value="TPR-like_helical_dom_sf"/>
</dbReference>
<name>A0A7S3XIF0_HETAK</name>
<gene>
    <name evidence="3" type="ORF">HAKA00212_LOCUS398</name>
</gene>
<protein>
    <submittedName>
        <fullName evidence="3">Uncharacterized protein</fullName>
    </submittedName>
</protein>
<accession>A0A7S3XIF0</accession>
<dbReference type="SMART" id="SM00671">
    <property type="entry name" value="SEL1"/>
    <property type="match status" value="3"/>
</dbReference>
<keyword evidence="2" id="KW-0732">Signal</keyword>